<gene>
    <name evidence="1" type="ORF">ACFSUF_12970</name>
</gene>
<keyword evidence="2" id="KW-1185">Reference proteome</keyword>
<dbReference type="InterPro" id="IPR011094">
    <property type="entry name" value="Uncharacterised_LppY/LpqO"/>
</dbReference>
<accession>A0ABW5PDI8</accession>
<protein>
    <submittedName>
        <fullName evidence="1">DUF1259 domain-containing protein</fullName>
    </submittedName>
</protein>
<comment type="caution">
    <text evidence="1">The sequence shown here is derived from an EMBL/GenBank/DDBJ whole genome shotgun (WGS) entry which is preliminary data.</text>
</comment>
<sequence length="67" mass="8101">MNPFISRLRRHGIKVTSLHNHWLFTNPNLWYIHFEKNDRPLNFARDVRDALNVLTTRILSPTVYKKK</sequence>
<dbReference type="Proteomes" id="UP001597541">
    <property type="component" value="Unassembled WGS sequence"/>
</dbReference>
<dbReference type="Pfam" id="PF07485">
    <property type="entry name" value="DUF1529"/>
    <property type="match status" value="1"/>
</dbReference>
<dbReference type="EMBL" id="JBHUME010000008">
    <property type="protein sequence ID" value="MFD2613335.1"/>
    <property type="molecule type" value="Genomic_DNA"/>
</dbReference>
<name>A0ABW5PDI8_9BACL</name>
<proteinExistence type="predicted"/>
<reference evidence="2" key="1">
    <citation type="journal article" date="2019" name="Int. J. Syst. Evol. Microbiol.">
        <title>The Global Catalogue of Microorganisms (GCM) 10K type strain sequencing project: providing services to taxonomists for standard genome sequencing and annotation.</title>
        <authorList>
            <consortium name="The Broad Institute Genomics Platform"/>
            <consortium name="The Broad Institute Genome Sequencing Center for Infectious Disease"/>
            <person name="Wu L."/>
            <person name="Ma J."/>
        </authorList>
    </citation>
    <scope>NUCLEOTIDE SEQUENCE [LARGE SCALE GENOMIC DNA]</scope>
    <source>
        <strain evidence="2">KCTC 3950</strain>
    </source>
</reference>
<evidence type="ECO:0000313" key="2">
    <source>
        <dbReference type="Proteomes" id="UP001597541"/>
    </source>
</evidence>
<dbReference type="RefSeq" id="WP_377603881.1">
    <property type="nucleotide sequence ID" value="NZ_JBHUME010000008.1"/>
</dbReference>
<evidence type="ECO:0000313" key="1">
    <source>
        <dbReference type="EMBL" id="MFD2613335.1"/>
    </source>
</evidence>
<organism evidence="1 2">
    <name type="scientific">Paenibacillus gansuensis</name>
    <dbReference type="NCBI Taxonomy" id="306542"/>
    <lineage>
        <taxon>Bacteria</taxon>
        <taxon>Bacillati</taxon>
        <taxon>Bacillota</taxon>
        <taxon>Bacilli</taxon>
        <taxon>Bacillales</taxon>
        <taxon>Paenibacillaceae</taxon>
        <taxon>Paenibacillus</taxon>
    </lineage>
</organism>